<name>A0A378TA36_9MYCO</name>
<sequence length="170" mass="18145">MAHSIELTFDDQTDAALRAVWDALDAAGVPSQNRVQSDTNRPHVTVTVAGHLDAGVDAGLATLGDRFPLPCTVGAPLLFGHGRFVLAQLIVASAPLLDLHRDIHTLCAPYRDVSVPHTEPGQWTPHATLGRRLSAEQIGVALACVPGDLSAAFVGLRRWDGDAKVEHRLI</sequence>
<evidence type="ECO:0000313" key="1">
    <source>
        <dbReference type="EMBL" id="STZ56735.1"/>
    </source>
</evidence>
<gene>
    <name evidence="1" type="ORF">NCTC10821_00228</name>
</gene>
<accession>A0A378TA36</accession>
<dbReference type="RefSeq" id="WP_068916771.1">
    <property type="nucleotide sequence ID" value="NZ_AP022600.1"/>
</dbReference>
<dbReference type="Pfam" id="PF13563">
    <property type="entry name" value="2_5_RNA_ligase2"/>
    <property type="match status" value="1"/>
</dbReference>
<dbReference type="OrthoDB" id="3397424at2"/>
<dbReference type="SUPFAM" id="SSF55144">
    <property type="entry name" value="LigT-like"/>
    <property type="match status" value="1"/>
</dbReference>
<dbReference type="Proteomes" id="UP000254978">
    <property type="component" value="Unassembled WGS sequence"/>
</dbReference>
<dbReference type="InterPro" id="IPR009097">
    <property type="entry name" value="Cyclic_Pdiesterase"/>
</dbReference>
<protein>
    <recommendedName>
        <fullName evidence="3">2'-5' RNA ligase</fullName>
    </recommendedName>
</protein>
<dbReference type="Gene3D" id="3.90.1140.10">
    <property type="entry name" value="Cyclic phosphodiesterase"/>
    <property type="match status" value="1"/>
</dbReference>
<proteinExistence type="predicted"/>
<organism evidence="1 2">
    <name type="scientific">Mycolicibacterium tokaiense</name>
    <dbReference type="NCBI Taxonomy" id="39695"/>
    <lineage>
        <taxon>Bacteria</taxon>
        <taxon>Bacillati</taxon>
        <taxon>Actinomycetota</taxon>
        <taxon>Actinomycetes</taxon>
        <taxon>Mycobacteriales</taxon>
        <taxon>Mycobacteriaceae</taxon>
        <taxon>Mycolicibacterium</taxon>
    </lineage>
</organism>
<evidence type="ECO:0000313" key="2">
    <source>
        <dbReference type="Proteomes" id="UP000254978"/>
    </source>
</evidence>
<dbReference type="AlphaFoldDB" id="A0A378TA36"/>
<reference evidence="1 2" key="1">
    <citation type="submission" date="2018-06" db="EMBL/GenBank/DDBJ databases">
        <authorList>
            <consortium name="Pathogen Informatics"/>
            <person name="Doyle S."/>
        </authorList>
    </citation>
    <scope>NUCLEOTIDE SEQUENCE [LARGE SCALE GENOMIC DNA]</scope>
    <source>
        <strain evidence="1 2">NCTC10821</strain>
    </source>
</reference>
<evidence type="ECO:0008006" key="3">
    <source>
        <dbReference type="Google" id="ProtNLM"/>
    </source>
</evidence>
<keyword evidence="2" id="KW-1185">Reference proteome</keyword>
<dbReference type="EMBL" id="UGQT01000001">
    <property type="protein sequence ID" value="STZ56735.1"/>
    <property type="molecule type" value="Genomic_DNA"/>
</dbReference>